<proteinExistence type="predicted"/>
<keyword evidence="3" id="KW-1185">Reference proteome</keyword>
<sequence>ERARLRRRPSGDGCAAGPRRQQLAPGGGAGRPCGGRTTPRAPRPAPPWRGRRARHPRTPRARAAAAWTAWRRSSASCSMRSRASARRWRRCRRASASCSQRNACEEYLNKLERRIQVIENKEVDTVQWRIENVEQVRSKHVKGQFLASPEFSACGLGGFRFHFYPRGDDFCDEGYCSVYFHVPSETSVTRTLFLGRARHGPADADEIKNCGVSEMCVLTNEIDKATGSIVIGVDGLKVLSSPHVVETRTKLKLAPLTT</sequence>
<feature type="compositionally biased region" description="Basic residues" evidence="1">
    <location>
        <begin position="49"/>
        <end position="60"/>
    </location>
</feature>
<evidence type="ECO:0000313" key="3">
    <source>
        <dbReference type="Proteomes" id="UP001189429"/>
    </source>
</evidence>
<accession>A0ABN9P8U9</accession>
<feature type="non-terminal residue" evidence="2">
    <location>
        <position position="1"/>
    </location>
</feature>
<dbReference type="Proteomes" id="UP001189429">
    <property type="component" value="Unassembled WGS sequence"/>
</dbReference>
<organism evidence="2 3">
    <name type="scientific">Prorocentrum cordatum</name>
    <dbReference type="NCBI Taxonomy" id="2364126"/>
    <lineage>
        <taxon>Eukaryota</taxon>
        <taxon>Sar</taxon>
        <taxon>Alveolata</taxon>
        <taxon>Dinophyceae</taxon>
        <taxon>Prorocentrales</taxon>
        <taxon>Prorocentraceae</taxon>
        <taxon>Prorocentrum</taxon>
    </lineage>
</organism>
<evidence type="ECO:0000256" key="1">
    <source>
        <dbReference type="SAM" id="MobiDB-lite"/>
    </source>
</evidence>
<protein>
    <submittedName>
        <fullName evidence="2">Uncharacterized protein</fullName>
    </submittedName>
</protein>
<dbReference type="EMBL" id="CAUYUJ010000189">
    <property type="protein sequence ID" value="CAK0789177.1"/>
    <property type="molecule type" value="Genomic_DNA"/>
</dbReference>
<dbReference type="InterPro" id="IPR008974">
    <property type="entry name" value="TRAF-like"/>
</dbReference>
<feature type="region of interest" description="Disordered" evidence="1">
    <location>
        <begin position="1"/>
        <end position="60"/>
    </location>
</feature>
<gene>
    <name evidence="2" type="ORF">PCOR1329_LOCUS826</name>
</gene>
<comment type="caution">
    <text evidence="2">The sequence shown here is derived from an EMBL/GenBank/DDBJ whole genome shotgun (WGS) entry which is preliminary data.</text>
</comment>
<dbReference type="Gene3D" id="2.60.210.10">
    <property type="entry name" value="Apoptosis, Tumor Necrosis Factor Receptor Associated Protein 2, Chain A"/>
    <property type="match status" value="1"/>
</dbReference>
<evidence type="ECO:0000313" key="2">
    <source>
        <dbReference type="EMBL" id="CAK0789177.1"/>
    </source>
</evidence>
<reference evidence="2" key="1">
    <citation type="submission" date="2023-10" db="EMBL/GenBank/DDBJ databases">
        <authorList>
            <person name="Chen Y."/>
            <person name="Shah S."/>
            <person name="Dougan E. K."/>
            <person name="Thang M."/>
            <person name="Chan C."/>
        </authorList>
    </citation>
    <scope>NUCLEOTIDE SEQUENCE [LARGE SCALE GENOMIC DNA]</scope>
</reference>
<name>A0ABN9P8U9_9DINO</name>
<dbReference type="SUPFAM" id="SSF49599">
    <property type="entry name" value="TRAF domain-like"/>
    <property type="match status" value="1"/>
</dbReference>